<protein>
    <submittedName>
        <fullName evidence="3">EF-hand domain-containing protein</fullName>
    </submittedName>
</protein>
<dbReference type="Proteomes" id="UP000050741">
    <property type="component" value="Unassembled WGS sequence"/>
</dbReference>
<reference evidence="2" key="2">
    <citation type="submission" date="2014-05" db="EMBL/GenBank/DDBJ databases">
        <title>The genome and life-stage specific transcriptomes of Globodera pallida elucidate key aspects of plant parasitism by a cyst nematode.</title>
        <authorList>
            <person name="Cotton J.A."/>
            <person name="Lilley C.J."/>
            <person name="Jones L.M."/>
            <person name="Kikuchi T."/>
            <person name="Reid A.J."/>
            <person name="Thorpe P."/>
            <person name="Tsai I.J."/>
            <person name="Beasley H."/>
            <person name="Blok V."/>
            <person name="Cock P.J.A."/>
            <person name="Van den Akker S.E."/>
            <person name="Holroyd N."/>
            <person name="Hunt M."/>
            <person name="Mantelin S."/>
            <person name="Naghra H."/>
            <person name="Pain A."/>
            <person name="Palomares-Rius J.E."/>
            <person name="Zarowiecki M."/>
            <person name="Berriman M."/>
            <person name="Jones J.T."/>
            <person name="Urwin P.E."/>
        </authorList>
    </citation>
    <scope>NUCLEOTIDE SEQUENCE [LARGE SCALE GENOMIC DNA]</scope>
    <source>
        <strain evidence="2">Lindley</strain>
    </source>
</reference>
<accession>A0A183BWV8</accession>
<evidence type="ECO:0000256" key="1">
    <source>
        <dbReference type="SAM" id="SignalP"/>
    </source>
</evidence>
<evidence type="ECO:0000313" key="3">
    <source>
        <dbReference type="WBParaSite" id="GPLIN_000509700"/>
    </source>
</evidence>
<dbReference type="SUPFAM" id="SSF47473">
    <property type="entry name" value="EF-hand"/>
    <property type="match status" value="1"/>
</dbReference>
<feature type="chain" id="PRO_5008146718" evidence="1">
    <location>
        <begin position="18"/>
        <end position="236"/>
    </location>
</feature>
<dbReference type="InterPro" id="IPR011992">
    <property type="entry name" value="EF-hand-dom_pair"/>
</dbReference>
<proteinExistence type="predicted"/>
<feature type="signal peptide" evidence="1">
    <location>
        <begin position="1"/>
        <end position="17"/>
    </location>
</feature>
<keyword evidence="1" id="KW-0732">Signal</keyword>
<dbReference type="AlphaFoldDB" id="A0A183BWV8"/>
<evidence type="ECO:0000313" key="2">
    <source>
        <dbReference type="Proteomes" id="UP000050741"/>
    </source>
</evidence>
<dbReference type="WBParaSite" id="GPLIN_000509700">
    <property type="protein sequence ID" value="GPLIN_000509700"/>
    <property type="gene ID" value="GPLIN_000509700"/>
</dbReference>
<reference evidence="2" key="1">
    <citation type="submission" date="2013-12" db="EMBL/GenBank/DDBJ databases">
        <authorList>
            <person name="Aslett M."/>
        </authorList>
    </citation>
    <scope>NUCLEOTIDE SEQUENCE [LARGE SCALE GENOMIC DNA]</scope>
    <source>
        <strain evidence="2">Lindley</strain>
    </source>
</reference>
<keyword evidence="2" id="KW-1185">Reference proteome</keyword>
<sequence length="236" mass="26673">MFYPMLIFNVLLILSEGAPWQQKKKPTKCRDGREGTQMEDAKRDILKYNGLELIIIAKLVEEFAMNCPDEIMTIFEHCDVGNDKIFTVDEFHCGLNGLFDFVDADADKCIETKETSAFLAKCGKQLKAANIEDQIGQIFAKSAFLSVKKSCNCGVVVVKTLRDGVKVLVLGGRQDQRIRFLVGKIKGTDPSNSPGKYEKVNNFAEYSDVDWSDMLHIEYFLCTCHNALNQFGRIYN</sequence>
<organism evidence="2 3">
    <name type="scientific">Globodera pallida</name>
    <name type="common">Potato cyst nematode worm</name>
    <name type="synonym">Heterodera pallida</name>
    <dbReference type="NCBI Taxonomy" id="36090"/>
    <lineage>
        <taxon>Eukaryota</taxon>
        <taxon>Metazoa</taxon>
        <taxon>Ecdysozoa</taxon>
        <taxon>Nematoda</taxon>
        <taxon>Chromadorea</taxon>
        <taxon>Rhabditida</taxon>
        <taxon>Tylenchina</taxon>
        <taxon>Tylenchomorpha</taxon>
        <taxon>Tylenchoidea</taxon>
        <taxon>Heteroderidae</taxon>
        <taxon>Heteroderinae</taxon>
        <taxon>Globodera</taxon>
    </lineage>
</organism>
<name>A0A183BWV8_GLOPA</name>
<reference evidence="3" key="3">
    <citation type="submission" date="2016-06" db="UniProtKB">
        <authorList>
            <consortium name="WormBaseParasite"/>
        </authorList>
    </citation>
    <scope>IDENTIFICATION</scope>
</reference>